<dbReference type="SUPFAM" id="SSF52343">
    <property type="entry name" value="Ferredoxin reductase-like, C-terminal NADP-linked domain"/>
    <property type="match status" value="1"/>
</dbReference>
<feature type="binding site" evidence="5">
    <location>
        <position position="176"/>
    </location>
    <ligand>
        <name>FAD</name>
        <dbReference type="ChEBI" id="CHEBI:57692"/>
    </ligand>
</feature>
<protein>
    <submittedName>
        <fullName evidence="8">NADH-cytochrome b5 reductase-like protein</fullName>
    </submittedName>
</protein>
<feature type="binding site" evidence="5">
    <location>
        <position position="183"/>
    </location>
    <ligand>
        <name>FAD</name>
        <dbReference type="ChEBI" id="CHEBI:57692"/>
    </ligand>
</feature>
<evidence type="ECO:0000256" key="1">
    <source>
        <dbReference type="ARBA" id="ARBA00001974"/>
    </source>
</evidence>
<name>A0A1G4IET5_TRYEQ</name>
<sequence length="388" mass="44167">MDPSSGNGGGTSSSGFSTFSDSKYHEARRRKRQQLQQPQRWSYTLQDIPGIIRKAFNDVNTGYAARVAAFFGVTTGVSFSLYKFFFVRLQNDRPLAKRSRFTPHVPVTLLDKERIKGTDMFLFRFALPNSYDYCGYEPISSVQVTTGTVRSMTPVTRWFTPTSHPQQRGIIEFAVKERDPGRMAARLRSLQRGEQVYLGRWMREFPYQNNTYGELGLICTTSGASIALQLMNVMDKDKQDNTQLKFLYCHHTAKDIPFRSTFEAYAKRNPGRISVKYDVMSLGRPAADDGLHLGENVFLGHIDPTIVRKTLPPPVVTNGETGEPVRPKILICGPQRMLLPLCGRVNMLGNYTYWQGPFYKYCGFLKDMGYLRNQVYKFGVSTHLTAYQ</sequence>
<comment type="cofactor">
    <cofactor evidence="1 5">
        <name>FAD</name>
        <dbReference type="ChEBI" id="CHEBI:57692"/>
    </cofactor>
</comment>
<dbReference type="SUPFAM" id="SSF63380">
    <property type="entry name" value="Riboflavin synthase domain-like"/>
    <property type="match status" value="1"/>
</dbReference>
<dbReference type="PANTHER" id="PTHR19370">
    <property type="entry name" value="NADH-CYTOCHROME B5 REDUCTASE"/>
    <property type="match status" value="1"/>
</dbReference>
<proteinExistence type="predicted"/>
<reference evidence="8" key="1">
    <citation type="submission" date="2016-09" db="EMBL/GenBank/DDBJ databases">
        <authorList>
            <person name="Hebert L."/>
            <person name="Moumen B."/>
        </authorList>
    </citation>
    <scope>NUCLEOTIDE SEQUENCE [LARGE SCALE GENOMIC DNA]</scope>
    <source>
        <strain evidence="8">OVI</strain>
    </source>
</reference>
<evidence type="ECO:0000256" key="6">
    <source>
        <dbReference type="SAM" id="MobiDB-lite"/>
    </source>
</evidence>
<dbReference type="EMBL" id="CZPT02001525">
    <property type="protein sequence ID" value="SCU70797.1"/>
    <property type="molecule type" value="Genomic_DNA"/>
</dbReference>
<evidence type="ECO:0000256" key="5">
    <source>
        <dbReference type="PIRSR" id="PIRSR601834-1"/>
    </source>
</evidence>
<evidence type="ECO:0000256" key="3">
    <source>
        <dbReference type="ARBA" id="ARBA00022827"/>
    </source>
</evidence>
<dbReference type="InterPro" id="IPR001433">
    <property type="entry name" value="OxRdtase_FAD/NAD-bd"/>
</dbReference>
<keyword evidence="3 5" id="KW-0274">FAD</keyword>
<dbReference type="CDD" id="cd06183">
    <property type="entry name" value="cyt_b5_reduct_like"/>
    <property type="match status" value="1"/>
</dbReference>
<dbReference type="Pfam" id="PF00175">
    <property type="entry name" value="NAD_binding_1"/>
    <property type="match status" value="1"/>
</dbReference>
<keyword evidence="9" id="KW-1185">Reference proteome</keyword>
<dbReference type="PANTHER" id="PTHR19370:SF190">
    <property type="entry name" value="NADH-CYTOCHROME B5 REDUCTASE-LIKE PROTEIN"/>
    <property type="match status" value="1"/>
</dbReference>
<accession>A0A1G4IET5</accession>
<dbReference type="InterPro" id="IPR039261">
    <property type="entry name" value="FNR_nucleotide-bd"/>
</dbReference>
<dbReference type="AlphaFoldDB" id="A0A1G4IET5"/>
<organism evidence="8 9">
    <name type="scientific">Trypanosoma equiperdum</name>
    <dbReference type="NCBI Taxonomy" id="5694"/>
    <lineage>
        <taxon>Eukaryota</taxon>
        <taxon>Discoba</taxon>
        <taxon>Euglenozoa</taxon>
        <taxon>Kinetoplastea</taxon>
        <taxon>Metakinetoplastina</taxon>
        <taxon>Trypanosomatida</taxon>
        <taxon>Trypanosomatidae</taxon>
        <taxon>Trypanosoma</taxon>
    </lineage>
</organism>
<feature type="domain" description="FAD-binding FR-type" evidence="7">
    <location>
        <begin position="102"/>
        <end position="208"/>
    </location>
</feature>
<dbReference type="GO" id="GO:0004128">
    <property type="term" value="F:cytochrome-b5 reductase activity, acting on NAD(P)H"/>
    <property type="evidence" value="ECO:0007669"/>
    <property type="project" value="TreeGrafter"/>
</dbReference>
<evidence type="ECO:0000313" key="9">
    <source>
        <dbReference type="Proteomes" id="UP000195570"/>
    </source>
</evidence>
<comment type="caution">
    <text evidence="8">The sequence shown here is derived from an EMBL/GenBank/DDBJ whole genome shotgun (WGS) entry which is preliminary data.</text>
</comment>
<dbReference type="GeneID" id="92376312"/>
<dbReference type="Gene3D" id="3.40.50.80">
    <property type="entry name" value="Nucleotide-binding domain of ferredoxin-NADP reductase (FNR) module"/>
    <property type="match status" value="1"/>
</dbReference>
<dbReference type="InterPro" id="IPR008333">
    <property type="entry name" value="Cbr1-like_FAD-bd_dom"/>
</dbReference>
<evidence type="ECO:0000256" key="4">
    <source>
        <dbReference type="ARBA" id="ARBA00023002"/>
    </source>
</evidence>
<dbReference type="Gene3D" id="2.40.30.10">
    <property type="entry name" value="Translation factors"/>
    <property type="match status" value="1"/>
</dbReference>
<gene>
    <name evidence="8" type="ORF">TEOVI_000237200</name>
</gene>
<dbReference type="InterPro" id="IPR001834">
    <property type="entry name" value="CBR-like"/>
</dbReference>
<feature type="binding site" evidence="5">
    <location>
        <position position="157"/>
    </location>
    <ligand>
        <name>FAD</name>
        <dbReference type="ChEBI" id="CHEBI:57692"/>
    </ligand>
</feature>
<feature type="region of interest" description="Disordered" evidence="6">
    <location>
        <begin position="1"/>
        <end position="38"/>
    </location>
</feature>
<evidence type="ECO:0000259" key="7">
    <source>
        <dbReference type="PROSITE" id="PS51384"/>
    </source>
</evidence>
<evidence type="ECO:0000313" key="8">
    <source>
        <dbReference type="EMBL" id="SCU70797.1"/>
    </source>
</evidence>
<dbReference type="Pfam" id="PF00970">
    <property type="entry name" value="FAD_binding_6"/>
    <property type="match status" value="1"/>
</dbReference>
<evidence type="ECO:0000256" key="2">
    <source>
        <dbReference type="ARBA" id="ARBA00022630"/>
    </source>
</evidence>
<keyword evidence="4" id="KW-0560">Oxidoreductase</keyword>
<keyword evidence="2 5" id="KW-0285">Flavoprotein</keyword>
<dbReference type="Proteomes" id="UP000195570">
    <property type="component" value="Unassembled WGS sequence"/>
</dbReference>
<dbReference type="RefSeq" id="XP_067081556.1">
    <property type="nucleotide sequence ID" value="XM_067225455.1"/>
</dbReference>
<dbReference type="InterPro" id="IPR017938">
    <property type="entry name" value="Riboflavin_synthase-like_b-brl"/>
</dbReference>
<feature type="compositionally biased region" description="Gly residues" evidence="6">
    <location>
        <begin position="1"/>
        <end position="12"/>
    </location>
</feature>
<dbReference type="InterPro" id="IPR017927">
    <property type="entry name" value="FAD-bd_FR_type"/>
</dbReference>
<dbReference type="VEuPathDB" id="TriTrypDB:TEOVI_000237200"/>
<dbReference type="PROSITE" id="PS51384">
    <property type="entry name" value="FAD_FR"/>
    <property type="match status" value="1"/>
</dbReference>